<evidence type="ECO:0000256" key="1">
    <source>
        <dbReference type="SAM" id="MobiDB-lite"/>
    </source>
</evidence>
<evidence type="ECO:0000313" key="2">
    <source>
        <dbReference type="EMBL" id="KAJ1175793.1"/>
    </source>
</evidence>
<gene>
    <name evidence="2" type="ORF">NDU88_001078</name>
</gene>
<dbReference type="EMBL" id="JANPWB010000006">
    <property type="protein sequence ID" value="KAJ1175793.1"/>
    <property type="molecule type" value="Genomic_DNA"/>
</dbReference>
<evidence type="ECO:0000313" key="3">
    <source>
        <dbReference type="Proteomes" id="UP001066276"/>
    </source>
</evidence>
<protein>
    <submittedName>
        <fullName evidence="2">Uncharacterized protein</fullName>
    </submittedName>
</protein>
<feature type="compositionally biased region" description="Basic and acidic residues" evidence="1">
    <location>
        <begin position="34"/>
        <end position="74"/>
    </location>
</feature>
<sequence length="229" mass="24729">MLESVKLSVLLIPLVIDKEVLKRSVATSEEDNIVDKDVEDRDEKRVGDHEDGIDVENEGVRDGRCEGHEGNKEVDDIEDGTSESVEGIGNGDWETTGTKKVTGILEVGVGGDGKNGVWDVDDDAIKVSVEDSGIINDVDTSECIDEKGPLGVDENDSDDSGEGDAEDRDPFNEETNESDDDDDDDGPVETMSDPLVVTLDSTGESCVFASLFVVFWRMSIGSKVSLQEL</sequence>
<dbReference type="AlphaFoldDB" id="A0AAV7TJ42"/>
<feature type="region of interest" description="Disordered" evidence="1">
    <location>
        <begin position="137"/>
        <end position="193"/>
    </location>
</feature>
<proteinExistence type="predicted"/>
<organism evidence="2 3">
    <name type="scientific">Pleurodeles waltl</name>
    <name type="common">Iberian ribbed newt</name>
    <dbReference type="NCBI Taxonomy" id="8319"/>
    <lineage>
        <taxon>Eukaryota</taxon>
        <taxon>Metazoa</taxon>
        <taxon>Chordata</taxon>
        <taxon>Craniata</taxon>
        <taxon>Vertebrata</taxon>
        <taxon>Euteleostomi</taxon>
        <taxon>Amphibia</taxon>
        <taxon>Batrachia</taxon>
        <taxon>Caudata</taxon>
        <taxon>Salamandroidea</taxon>
        <taxon>Salamandridae</taxon>
        <taxon>Pleurodelinae</taxon>
        <taxon>Pleurodeles</taxon>
    </lineage>
</organism>
<accession>A0AAV7TJ42</accession>
<feature type="compositionally biased region" description="Acidic residues" evidence="1">
    <location>
        <begin position="153"/>
        <end position="187"/>
    </location>
</feature>
<name>A0AAV7TJ42_PLEWA</name>
<feature type="region of interest" description="Disordered" evidence="1">
    <location>
        <begin position="34"/>
        <end position="94"/>
    </location>
</feature>
<keyword evidence="3" id="KW-1185">Reference proteome</keyword>
<dbReference type="Proteomes" id="UP001066276">
    <property type="component" value="Chromosome 3_2"/>
</dbReference>
<comment type="caution">
    <text evidence="2">The sequence shown here is derived from an EMBL/GenBank/DDBJ whole genome shotgun (WGS) entry which is preliminary data.</text>
</comment>
<reference evidence="2" key="1">
    <citation type="journal article" date="2022" name="bioRxiv">
        <title>Sequencing and chromosome-scale assembly of the giantPleurodeles waltlgenome.</title>
        <authorList>
            <person name="Brown T."/>
            <person name="Elewa A."/>
            <person name="Iarovenko S."/>
            <person name="Subramanian E."/>
            <person name="Araus A.J."/>
            <person name="Petzold A."/>
            <person name="Susuki M."/>
            <person name="Suzuki K.-i.T."/>
            <person name="Hayashi T."/>
            <person name="Toyoda A."/>
            <person name="Oliveira C."/>
            <person name="Osipova E."/>
            <person name="Leigh N.D."/>
            <person name="Simon A."/>
            <person name="Yun M.H."/>
        </authorList>
    </citation>
    <scope>NUCLEOTIDE SEQUENCE</scope>
    <source>
        <strain evidence="2">20211129_DDA</strain>
        <tissue evidence="2">Liver</tissue>
    </source>
</reference>